<comment type="caution">
    <text evidence="5">The sequence shown here is derived from an EMBL/GenBank/DDBJ whole genome shotgun (WGS) entry which is preliminary data.</text>
</comment>
<dbReference type="GO" id="GO:0043190">
    <property type="term" value="C:ATP-binding cassette (ABC) transporter complex"/>
    <property type="evidence" value="ECO:0007669"/>
    <property type="project" value="InterPro"/>
</dbReference>
<protein>
    <recommendedName>
        <fullName evidence="4">Solute-binding protein family 5 domain-containing protein</fullName>
    </recommendedName>
</protein>
<proteinExistence type="inferred from homology"/>
<dbReference type="PANTHER" id="PTHR30290">
    <property type="entry name" value="PERIPLASMIC BINDING COMPONENT OF ABC TRANSPORTER"/>
    <property type="match status" value="1"/>
</dbReference>
<accession>X0S861</accession>
<reference evidence="5" key="1">
    <citation type="journal article" date="2014" name="Front. Microbiol.">
        <title>High frequency of phylogenetically diverse reductive dehalogenase-homologous genes in deep subseafloor sedimentary metagenomes.</title>
        <authorList>
            <person name="Kawai M."/>
            <person name="Futagami T."/>
            <person name="Toyoda A."/>
            <person name="Takaki Y."/>
            <person name="Nishi S."/>
            <person name="Hori S."/>
            <person name="Arai W."/>
            <person name="Tsubouchi T."/>
            <person name="Morono Y."/>
            <person name="Uchiyama I."/>
            <person name="Ito T."/>
            <person name="Fujiyama A."/>
            <person name="Inagaki F."/>
            <person name="Takami H."/>
        </authorList>
    </citation>
    <scope>NUCLEOTIDE SEQUENCE</scope>
    <source>
        <strain evidence="5">Expedition CK06-06</strain>
    </source>
</reference>
<evidence type="ECO:0000256" key="2">
    <source>
        <dbReference type="ARBA" id="ARBA00022448"/>
    </source>
</evidence>
<name>X0S861_9ZZZZ</name>
<keyword evidence="3" id="KW-0732">Signal</keyword>
<feature type="domain" description="Solute-binding protein family 5" evidence="4">
    <location>
        <begin position="36"/>
        <end position="396"/>
    </location>
</feature>
<dbReference type="InterPro" id="IPR030678">
    <property type="entry name" value="Peptide/Ni-bd"/>
</dbReference>
<feature type="non-terminal residue" evidence="5">
    <location>
        <position position="1"/>
    </location>
</feature>
<evidence type="ECO:0000256" key="1">
    <source>
        <dbReference type="ARBA" id="ARBA00005695"/>
    </source>
</evidence>
<organism evidence="5">
    <name type="scientific">marine sediment metagenome</name>
    <dbReference type="NCBI Taxonomy" id="412755"/>
    <lineage>
        <taxon>unclassified sequences</taxon>
        <taxon>metagenomes</taxon>
        <taxon>ecological metagenomes</taxon>
    </lineage>
</organism>
<dbReference type="InterPro" id="IPR000914">
    <property type="entry name" value="SBP_5_dom"/>
</dbReference>
<dbReference type="CDD" id="cd00995">
    <property type="entry name" value="PBP2_NikA_DppA_OppA_like"/>
    <property type="match status" value="1"/>
</dbReference>
<dbReference type="Gene3D" id="3.90.76.10">
    <property type="entry name" value="Dipeptide-binding Protein, Domain 1"/>
    <property type="match status" value="1"/>
</dbReference>
<keyword evidence="2" id="KW-0813">Transport</keyword>
<comment type="similarity">
    <text evidence="1">Belongs to the bacterial solute-binding protein 5 family.</text>
</comment>
<evidence type="ECO:0000259" key="4">
    <source>
        <dbReference type="Pfam" id="PF00496"/>
    </source>
</evidence>
<dbReference type="Gene3D" id="3.40.190.10">
    <property type="entry name" value="Periplasmic binding protein-like II"/>
    <property type="match status" value="1"/>
</dbReference>
<dbReference type="PIRSF" id="PIRSF002741">
    <property type="entry name" value="MppA"/>
    <property type="match status" value="1"/>
</dbReference>
<evidence type="ECO:0000256" key="3">
    <source>
        <dbReference type="ARBA" id="ARBA00022729"/>
    </source>
</evidence>
<dbReference type="GO" id="GO:0042597">
    <property type="term" value="C:periplasmic space"/>
    <property type="evidence" value="ECO:0007669"/>
    <property type="project" value="UniProtKB-ARBA"/>
</dbReference>
<dbReference type="GO" id="GO:1904680">
    <property type="term" value="F:peptide transmembrane transporter activity"/>
    <property type="evidence" value="ECO:0007669"/>
    <property type="project" value="TreeGrafter"/>
</dbReference>
<dbReference type="EMBL" id="BARS01000076">
    <property type="protein sequence ID" value="GAF71396.1"/>
    <property type="molecule type" value="Genomic_DNA"/>
</dbReference>
<dbReference type="Gene3D" id="3.10.105.10">
    <property type="entry name" value="Dipeptide-binding Protein, Domain 3"/>
    <property type="match status" value="1"/>
</dbReference>
<dbReference type="SUPFAM" id="SSF53850">
    <property type="entry name" value="Periplasmic binding protein-like II"/>
    <property type="match status" value="1"/>
</dbReference>
<dbReference type="Pfam" id="PF00496">
    <property type="entry name" value="SBP_bac_5"/>
    <property type="match status" value="1"/>
</dbReference>
<dbReference type="InterPro" id="IPR039424">
    <property type="entry name" value="SBP_5"/>
</dbReference>
<dbReference type="AlphaFoldDB" id="X0S861"/>
<sequence length="475" mass="53610">YQEVLSLDPANHRNRTSETVIRNMFDGLVTRGPDMKIVPQIAESWEWLDNTTCEFKIREGITFHNGEALTAEDVEYTFNRIIKEGGMDGESSPRKGLLGPLESVEIVDDYTVVFKLSKPWTVLLKMLPHQQIIPKDYLEEVGTEEFRKHPIGAGPFKFVEGKLNERVVLERFDDYYGGSPDLPPVGVAPLKTVIFEILPESSTRVAALLSGECDLIQNVPSVDVPRIEKSSNATIKYSKGTRANYLEMNLTKPPFDNLNVRKAMTYAFDRNLLIEVLYNGEGGVFAGPLFPYEPMFDSSLTPYEYNPELAKVLLKEAGYPDGFSLVLDTETDFKEPAEIIAAMLSEVGIDCTVRLWEWGVLKPLLLEGERALLLNTWGSSILDPVGYVDAKFLTDGRGNYSKYSNPEVDRLIAEGSTSVDLSKRKEIYKEMQRIINDEYFYIGWSIDDLTGCSVNLINWEPIPDSRINLHDASFK</sequence>
<dbReference type="GO" id="GO:0015833">
    <property type="term" value="P:peptide transport"/>
    <property type="evidence" value="ECO:0007669"/>
    <property type="project" value="TreeGrafter"/>
</dbReference>
<dbReference type="PANTHER" id="PTHR30290:SF9">
    <property type="entry name" value="OLIGOPEPTIDE-BINDING PROTEIN APPA"/>
    <property type="match status" value="1"/>
</dbReference>
<gene>
    <name evidence="5" type="ORF">S01H1_00235</name>
</gene>
<evidence type="ECO:0000313" key="5">
    <source>
        <dbReference type="EMBL" id="GAF71396.1"/>
    </source>
</evidence>